<proteinExistence type="predicted"/>
<reference evidence="3 4" key="1">
    <citation type="submission" date="2019-12" db="EMBL/GenBank/DDBJ databases">
        <title>Nesterenkonia muleiensis sp. nov., a novel actinobacterium isolated from sap of Populus euphratica.</title>
        <authorList>
            <person name="Wang R."/>
        </authorList>
    </citation>
    <scope>NUCLEOTIDE SEQUENCE [LARGE SCALE GENOMIC DNA]</scope>
    <source>
        <strain evidence="3 4">F10</strain>
    </source>
</reference>
<name>A0A7K1ULH2_9MICC</name>
<accession>A0A7K1ULH2</accession>
<dbReference type="NCBIfam" id="NF040712">
    <property type="entry name" value="SepH"/>
    <property type="match status" value="1"/>
</dbReference>
<feature type="compositionally biased region" description="Basic and acidic residues" evidence="1">
    <location>
        <begin position="379"/>
        <end position="389"/>
    </location>
</feature>
<feature type="compositionally biased region" description="Low complexity" evidence="1">
    <location>
        <begin position="236"/>
        <end position="249"/>
    </location>
</feature>
<gene>
    <name evidence="3" type="ORF">GNZ21_13420</name>
</gene>
<evidence type="ECO:0000313" key="4">
    <source>
        <dbReference type="Proteomes" id="UP000460157"/>
    </source>
</evidence>
<dbReference type="Pfam" id="PF11268">
    <property type="entry name" value="DUF3071"/>
    <property type="match status" value="1"/>
</dbReference>
<dbReference type="InterPro" id="IPR047682">
    <property type="entry name" value="SepH-like"/>
</dbReference>
<feature type="domain" description="DUF3071" evidence="2">
    <location>
        <begin position="1"/>
        <end position="175"/>
    </location>
</feature>
<dbReference type="AlphaFoldDB" id="A0A7K1ULH2"/>
<feature type="region of interest" description="Disordered" evidence="1">
    <location>
        <begin position="199"/>
        <end position="389"/>
    </location>
</feature>
<dbReference type="Proteomes" id="UP000460157">
    <property type="component" value="Unassembled WGS sequence"/>
</dbReference>
<feature type="compositionally biased region" description="Acidic residues" evidence="1">
    <location>
        <begin position="319"/>
        <end position="332"/>
    </location>
</feature>
<organism evidence="3 4">
    <name type="scientific">Nesterenkonia alkaliphila</name>
    <dbReference type="NCBI Taxonomy" id="1463631"/>
    <lineage>
        <taxon>Bacteria</taxon>
        <taxon>Bacillati</taxon>
        <taxon>Actinomycetota</taxon>
        <taxon>Actinomycetes</taxon>
        <taxon>Micrococcales</taxon>
        <taxon>Micrococcaceae</taxon>
        <taxon>Nesterenkonia</taxon>
    </lineage>
</organism>
<dbReference type="RefSeq" id="WP_157325187.1">
    <property type="nucleotide sequence ID" value="NZ_BMFX01000003.1"/>
</dbReference>
<dbReference type="InterPro" id="IPR021421">
    <property type="entry name" value="DUF3071"/>
</dbReference>
<comment type="caution">
    <text evidence="3">The sequence shown here is derived from an EMBL/GenBank/DDBJ whole genome shotgun (WGS) entry which is preliminary data.</text>
</comment>
<feature type="compositionally biased region" description="Low complexity" evidence="1">
    <location>
        <begin position="204"/>
        <end position="216"/>
    </location>
</feature>
<evidence type="ECO:0000313" key="3">
    <source>
        <dbReference type="EMBL" id="MVT27337.1"/>
    </source>
</evidence>
<evidence type="ECO:0000259" key="2">
    <source>
        <dbReference type="Pfam" id="PF11268"/>
    </source>
</evidence>
<keyword evidence="4" id="KW-1185">Reference proteome</keyword>
<sequence>MQDLRIVGVDAESRTPRLLLSDDSGNEYALNIDQALRTAVARAASDAAAAAQKPSARLSPRDIQARLRAGATLEQVVEASGLSRQHVLRYAGPVADERAYFAGRARQTVVARASSAEAHRMAFGDAPATLEAMVKVRLRAAGVALSTMSWDAWRREDGLWAVVCNFDPGSSETHAAGIGQKPPAEWVFDPAGRTVRPENKWAESLSSLPAAPGRSAARGRRLAPVDEPFDVDDDAAASPAPRSPSVARRTPVEGADGAGHEDLLEILRARRGQRLGTDESGDDKLATLLTRDEQGQSARPAKPSPAAEETLPGLGEGLEQNDEPDAQESDSAESERGTDAWGFSYEESGDPPAESESDQPAEEEPKKRRSSSRRPAMPRWDDILFGSKD</sequence>
<dbReference type="OrthoDB" id="5180791at2"/>
<feature type="compositionally biased region" description="Acidic residues" evidence="1">
    <location>
        <begin position="347"/>
        <end position="362"/>
    </location>
</feature>
<feature type="compositionally biased region" description="Basic and acidic residues" evidence="1">
    <location>
        <begin position="258"/>
        <end position="268"/>
    </location>
</feature>
<protein>
    <submittedName>
        <fullName evidence="3">DUF3071 domain-containing protein</fullName>
    </submittedName>
</protein>
<dbReference type="EMBL" id="WRPM01000097">
    <property type="protein sequence ID" value="MVT27337.1"/>
    <property type="molecule type" value="Genomic_DNA"/>
</dbReference>
<evidence type="ECO:0000256" key="1">
    <source>
        <dbReference type="SAM" id="MobiDB-lite"/>
    </source>
</evidence>
<feature type="compositionally biased region" description="Basic and acidic residues" evidence="1">
    <location>
        <begin position="282"/>
        <end position="294"/>
    </location>
</feature>